<keyword evidence="3" id="KW-1185">Reference proteome</keyword>
<comment type="caution">
    <text evidence="2">The sequence shown here is derived from an EMBL/GenBank/DDBJ whole genome shotgun (WGS) entry which is preliminary data.</text>
</comment>
<evidence type="ECO:0000313" key="3">
    <source>
        <dbReference type="Proteomes" id="UP000605568"/>
    </source>
</evidence>
<dbReference type="EMBL" id="BNAR01000018">
    <property type="protein sequence ID" value="GHH57519.1"/>
    <property type="molecule type" value="Genomic_DNA"/>
</dbReference>
<dbReference type="RefSeq" id="WP_191304355.1">
    <property type="nucleotide sequence ID" value="NZ_BNAR01000018.1"/>
</dbReference>
<name>A0ABQ3MQY5_9PSEU</name>
<reference evidence="3" key="1">
    <citation type="journal article" date="2019" name="Int. J. Syst. Evol. Microbiol.">
        <title>The Global Catalogue of Microorganisms (GCM) 10K type strain sequencing project: providing services to taxonomists for standard genome sequencing and annotation.</title>
        <authorList>
            <consortium name="The Broad Institute Genomics Platform"/>
            <consortium name="The Broad Institute Genome Sequencing Center for Infectious Disease"/>
            <person name="Wu L."/>
            <person name="Ma J."/>
        </authorList>
    </citation>
    <scope>NUCLEOTIDE SEQUENCE [LARGE SCALE GENOMIC DNA]</scope>
    <source>
        <strain evidence="3">CGMCC 4.7367</strain>
    </source>
</reference>
<organism evidence="2 3">
    <name type="scientific">Lentzea cavernae</name>
    <dbReference type="NCBI Taxonomy" id="2020703"/>
    <lineage>
        <taxon>Bacteria</taxon>
        <taxon>Bacillati</taxon>
        <taxon>Actinomycetota</taxon>
        <taxon>Actinomycetes</taxon>
        <taxon>Pseudonocardiales</taxon>
        <taxon>Pseudonocardiaceae</taxon>
        <taxon>Lentzea</taxon>
    </lineage>
</organism>
<evidence type="ECO:0000313" key="2">
    <source>
        <dbReference type="EMBL" id="GHH57519.1"/>
    </source>
</evidence>
<feature type="region of interest" description="Disordered" evidence="1">
    <location>
        <begin position="46"/>
        <end position="66"/>
    </location>
</feature>
<gene>
    <name evidence="2" type="ORF">GCM10017774_77150</name>
</gene>
<accession>A0ABQ3MQY5</accession>
<proteinExistence type="predicted"/>
<dbReference type="Proteomes" id="UP000605568">
    <property type="component" value="Unassembled WGS sequence"/>
</dbReference>
<evidence type="ECO:0000256" key="1">
    <source>
        <dbReference type="SAM" id="MobiDB-lite"/>
    </source>
</evidence>
<protein>
    <submittedName>
        <fullName evidence="2">Uncharacterized protein</fullName>
    </submittedName>
</protein>
<sequence>MTASTSREDLDGAVLEHTAHSAIVAARSISAAVVATYNPAQQAAAERRLTYSHNTADERRNAGRTS</sequence>